<feature type="transmembrane region" description="Helical" evidence="2">
    <location>
        <begin position="201"/>
        <end position="226"/>
    </location>
</feature>
<dbReference type="EMBL" id="JH687551">
    <property type="protein sequence ID" value="EIN05068.1"/>
    <property type="molecule type" value="Genomic_DNA"/>
</dbReference>
<evidence type="ECO:0000313" key="4">
    <source>
        <dbReference type="EMBL" id="EIN05068.1"/>
    </source>
</evidence>
<dbReference type="OrthoDB" id="3346251at2759"/>
<dbReference type="RefSeq" id="XP_007387471.1">
    <property type="nucleotide sequence ID" value="XM_007387409.1"/>
</dbReference>
<dbReference type="Proteomes" id="UP000054196">
    <property type="component" value="Unassembled WGS sequence"/>
</dbReference>
<organism evidence="4 5">
    <name type="scientific">Punctularia strigosozonata (strain HHB-11173)</name>
    <name type="common">White-rot fungus</name>
    <dbReference type="NCBI Taxonomy" id="741275"/>
    <lineage>
        <taxon>Eukaryota</taxon>
        <taxon>Fungi</taxon>
        <taxon>Dikarya</taxon>
        <taxon>Basidiomycota</taxon>
        <taxon>Agaricomycotina</taxon>
        <taxon>Agaricomycetes</taxon>
        <taxon>Corticiales</taxon>
        <taxon>Punctulariaceae</taxon>
        <taxon>Punctularia</taxon>
    </lineage>
</organism>
<feature type="region of interest" description="Disordered" evidence="1">
    <location>
        <begin position="262"/>
        <end position="282"/>
    </location>
</feature>
<name>R7S4B7_PUNST</name>
<keyword evidence="5" id="KW-1185">Reference proteome</keyword>
<reference evidence="5" key="1">
    <citation type="journal article" date="2012" name="Science">
        <title>The Paleozoic origin of enzymatic lignin decomposition reconstructed from 31 fungal genomes.</title>
        <authorList>
            <person name="Floudas D."/>
            <person name="Binder M."/>
            <person name="Riley R."/>
            <person name="Barry K."/>
            <person name="Blanchette R.A."/>
            <person name="Henrissat B."/>
            <person name="Martinez A.T."/>
            <person name="Otillar R."/>
            <person name="Spatafora J.W."/>
            <person name="Yadav J.S."/>
            <person name="Aerts A."/>
            <person name="Benoit I."/>
            <person name="Boyd A."/>
            <person name="Carlson A."/>
            <person name="Copeland A."/>
            <person name="Coutinho P.M."/>
            <person name="de Vries R.P."/>
            <person name="Ferreira P."/>
            <person name="Findley K."/>
            <person name="Foster B."/>
            <person name="Gaskell J."/>
            <person name="Glotzer D."/>
            <person name="Gorecki P."/>
            <person name="Heitman J."/>
            <person name="Hesse C."/>
            <person name="Hori C."/>
            <person name="Igarashi K."/>
            <person name="Jurgens J.A."/>
            <person name="Kallen N."/>
            <person name="Kersten P."/>
            <person name="Kohler A."/>
            <person name="Kuees U."/>
            <person name="Kumar T.K.A."/>
            <person name="Kuo A."/>
            <person name="LaButti K."/>
            <person name="Larrondo L.F."/>
            <person name="Lindquist E."/>
            <person name="Ling A."/>
            <person name="Lombard V."/>
            <person name="Lucas S."/>
            <person name="Lundell T."/>
            <person name="Martin R."/>
            <person name="McLaughlin D.J."/>
            <person name="Morgenstern I."/>
            <person name="Morin E."/>
            <person name="Murat C."/>
            <person name="Nagy L.G."/>
            <person name="Nolan M."/>
            <person name="Ohm R.A."/>
            <person name="Patyshakuliyeva A."/>
            <person name="Rokas A."/>
            <person name="Ruiz-Duenas F.J."/>
            <person name="Sabat G."/>
            <person name="Salamov A."/>
            <person name="Samejima M."/>
            <person name="Schmutz J."/>
            <person name="Slot J.C."/>
            <person name="St John F."/>
            <person name="Stenlid J."/>
            <person name="Sun H."/>
            <person name="Sun S."/>
            <person name="Syed K."/>
            <person name="Tsang A."/>
            <person name="Wiebenga A."/>
            <person name="Young D."/>
            <person name="Pisabarro A."/>
            <person name="Eastwood D.C."/>
            <person name="Martin F."/>
            <person name="Cullen D."/>
            <person name="Grigoriev I.V."/>
            <person name="Hibbett D.S."/>
        </authorList>
    </citation>
    <scope>NUCLEOTIDE SEQUENCE [LARGE SCALE GENOMIC DNA]</scope>
    <source>
        <strain evidence="5">HHB-11173 SS5</strain>
    </source>
</reference>
<feature type="transmembrane region" description="Helical" evidence="2">
    <location>
        <begin position="81"/>
        <end position="102"/>
    </location>
</feature>
<dbReference type="eggNOG" id="ENOG502RCV1">
    <property type="taxonomic scope" value="Eukaryota"/>
</dbReference>
<feature type="compositionally biased region" description="Polar residues" evidence="1">
    <location>
        <begin position="354"/>
        <end position="366"/>
    </location>
</feature>
<feature type="transmembrane region" description="Helical" evidence="2">
    <location>
        <begin position="47"/>
        <end position="69"/>
    </location>
</feature>
<evidence type="ECO:0000256" key="2">
    <source>
        <dbReference type="SAM" id="Phobius"/>
    </source>
</evidence>
<evidence type="ECO:0000313" key="5">
    <source>
        <dbReference type="Proteomes" id="UP000054196"/>
    </source>
</evidence>
<gene>
    <name evidence="4" type="ORF">PUNSTDRAFT_137752</name>
</gene>
<proteinExistence type="predicted"/>
<keyword evidence="2" id="KW-0472">Membrane</keyword>
<protein>
    <recommendedName>
        <fullName evidence="3">DUF6533 domain-containing protein</fullName>
    </recommendedName>
</protein>
<feature type="domain" description="DUF6533" evidence="3">
    <location>
        <begin position="11"/>
        <end position="59"/>
    </location>
</feature>
<feature type="compositionally biased region" description="Basic and acidic residues" evidence="1">
    <location>
        <begin position="343"/>
        <end position="353"/>
    </location>
</feature>
<keyword evidence="2" id="KW-0812">Transmembrane</keyword>
<dbReference type="OMA" id="HQETHIA"/>
<evidence type="ECO:0000259" key="3">
    <source>
        <dbReference type="Pfam" id="PF20151"/>
    </source>
</evidence>
<evidence type="ECO:0000256" key="1">
    <source>
        <dbReference type="SAM" id="MobiDB-lite"/>
    </source>
</evidence>
<feature type="transmembrane region" description="Helical" evidence="2">
    <location>
        <begin position="12"/>
        <end position="35"/>
    </location>
</feature>
<dbReference type="KEGG" id="psq:PUNSTDRAFT_137752"/>
<keyword evidence="2" id="KW-1133">Transmembrane helix</keyword>
<dbReference type="InterPro" id="IPR045340">
    <property type="entry name" value="DUF6533"/>
</dbReference>
<dbReference type="HOGENOM" id="CLU_756809_0_0_1"/>
<feature type="compositionally biased region" description="Basic residues" evidence="1">
    <location>
        <begin position="268"/>
        <end position="282"/>
    </location>
</feature>
<accession>R7S4B7</accession>
<dbReference type="Pfam" id="PF20151">
    <property type="entry name" value="DUF6533"/>
    <property type="match status" value="1"/>
</dbReference>
<sequence>MSEAVVPLQTYLRIVAASVFFYDFLVTVPSEIRLLRRQHNALRPSHACILFMLARYVGMAAVISATVIYFHGWTFSKCAQLIPIVGAFRAVLSTVTNFVLLWRTWAIWARNRKILIMLLIIMIPTTIFSYGFLFDQSPTTKNGSCTAVSGHTVFGQKWTFALANMCFDIVAFVVCSIRLIRNIKAEKGISGLSAYLLSEQVVFNVFGIFYFVIVMIGHALNVSFLLSKDPARSNSFLTFNVALTSIASQRIITSLSERVTLNPSTHGSRNRSASRSRSRATSKVRNPFRFVAGMRDNVQQPDVELGRARSLHRGNGNGIAIDVHQETHIAQDDELLYGVSSEYKSKREQESSRDVQTTSTVHFTPE</sequence>
<dbReference type="AlphaFoldDB" id="R7S4B7"/>
<dbReference type="GeneID" id="18879892"/>
<feature type="region of interest" description="Disordered" evidence="1">
    <location>
        <begin position="341"/>
        <end position="366"/>
    </location>
</feature>
<feature type="transmembrane region" description="Helical" evidence="2">
    <location>
        <begin position="158"/>
        <end position="180"/>
    </location>
</feature>
<feature type="transmembrane region" description="Helical" evidence="2">
    <location>
        <begin position="114"/>
        <end position="133"/>
    </location>
</feature>